<feature type="region of interest" description="Disordered" evidence="1">
    <location>
        <begin position="717"/>
        <end position="739"/>
    </location>
</feature>
<evidence type="ECO:0000313" key="2">
    <source>
        <dbReference type="EMBL" id="KAH0818711.1"/>
    </source>
</evidence>
<accession>A0A8J6HRK0</accession>
<dbReference type="EMBL" id="JABDTM020016813">
    <property type="protein sequence ID" value="KAH0818711.1"/>
    <property type="molecule type" value="Genomic_DNA"/>
</dbReference>
<feature type="compositionally biased region" description="Low complexity" evidence="1">
    <location>
        <begin position="936"/>
        <end position="945"/>
    </location>
</feature>
<sequence>MYFRSLSRASVPSRFRFRHQLRSRTHFLSDNPNQPSVPRTPAVCTWQTAKPSAPFPDPTAARPKPSFPFSLSAPQDAPPETDATCSSTFPQAFQVTNAIPEGFRRTWFSKSFVNKGFSDCYLFCFPPSRALTADPRTYRNSAKLPRPCGVPPQPKKGTGEAYCDRPNDVKPMNGKKGKAPPGHSGEVIAAGNCWSPSANRRSGFPEWIDRRRSPRIRSACAAPPGNSGEVIAAGNLRSPSADRRSGFPEWRDRRRSPRIRSACAAPPGHSGEVIAAAPVRIFAEWSDRRRSVRKEPSVTQLTLSACSRGSGVATPSGRKRALGIMAPTKPTGPTDKTKTSSQTAAPAPGTGAGPQSLTPELDESVSWSETFVPFDGVDTNQLLSHLPGLLQGEAAAWFRNNRQRWCDWKGRPTEPVTTYLTELQTLLRRHGCLQPEQQLSWMYNNLLPEYRLHLKRSELTDTVTLLRSARELEALLQEQTQPTGRRDKHTAPAEVPAKPPGQPHQSGTPLRRRPPPHQPQGSSPPPPCACGVDRQDTSVDGVMSKDCPCQSGNASGLCALGEPAQSPSTPPNDRPFTEKSDHRPHVTVQILGELHAALVDTGASARMANDQMDAITEAYWISLKIGTTTIRGKFHYLAHLPSDIDILRRYPFTIDLERGSASLRAPAAVKAVQLTPAHPVLQVSDNSPPTLSIGKGQRLQQPLPEGAPRYVQYTEVRREVERSPTAHPRKPPVPKPAGAATLRACNDAVHPRQDTSRPDRVKLARALAKNSNDENLRHRKGRCHPGDCALNQDHTPPSGAEGSAVKRAPKPSGPYTIPKVLASVAPNPQPPSGPKTLRAQASDLRPYRVPEAPANLVNVCRMPNQRASPAPTGMTSVRLQLRRRLSGQADLARAARQAARHLQERFRRSPRPPQEVATTQPPHCRRKTPMTPPPEAESTTPAPTTDQTLDLEWEIPTAPTRTPTPGPPATEPAPEEFYDWTERDEGTANSERGEHPQAPRLPCPESLCWRCGVPRHSRGACRAPAVLFCFRCVTIGLMSKDCPCPRTPAAPLPRAPSPPPLPLALALALACPASFIFPYDVRRFYKFSENIMLKNPYDASVGKGDFAHSE</sequence>
<feature type="region of interest" description="Disordered" evidence="1">
    <location>
        <begin position="476"/>
        <end position="534"/>
    </location>
</feature>
<keyword evidence="3" id="KW-1185">Reference proteome</keyword>
<comment type="caution">
    <text evidence="2">The sequence shown here is derived from an EMBL/GenBank/DDBJ whole genome shotgun (WGS) entry which is preliminary data.</text>
</comment>
<evidence type="ECO:0000256" key="1">
    <source>
        <dbReference type="SAM" id="MobiDB-lite"/>
    </source>
</evidence>
<gene>
    <name evidence="2" type="ORF">GEV33_004081</name>
</gene>
<evidence type="ECO:0000313" key="3">
    <source>
        <dbReference type="Proteomes" id="UP000719412"/>
    </source>
</evidence>
<feature type="compositionally biased region" description="Pro residues" evidence="1">
    <location>
        <begin position="962"/>
        <end position="971"/>
    </location>
</feature>
<organism evidence="2 3">
    <name type="scientific">Tenebrio molitor</name>
    <name type="common">Yellow mealworm beetle</name>
    <dbReference type="NCBI Taxonomy" id="7067"/>
    <lineage>
        <taxon>Eukaryota</taxon>
        <taxon>Metazoa</taxon>
        <taxon>Ecdysozoa</taxon>
        <taxon>Arthropoda</taxon>
        <taxon>Hexapoda</taxon>
        <taxon>Insecta</taxon>
        <taxon>Pterygota</taxon>
        <taxon>Neoptera</taxon>
        <taxon>Endopterygota</taxon>
        <taxon>Coleoptera</taxon>
        <taxon>Polyphaga</taxon>
        <taxon>Cucujiformia</taxon>
        <taxon>Tenebrionidae</taxon>
        <taxon>Tenebrio</taxon>
    </lineage>
</organism>
<dbReference type="SUPFAM" id="SSF57756">
    <property type="entry name" value="Retrovirus zinc finger-like domains"/>
    <property type="match status" value="1"/>
</dbReference>
<feature type="region of interest" description="Disordered" evidence="1">
    <location>
        <begin position="560"/>
        <end position="580"/>
    </location>
</feature>
<dbReference type="Proteomes" id="UP000719412">
    <property type="component" value="Unassembled WGS sequence"/>
</dbReference>
<feature type="region of interest" description="Disordered" evidence="1">
    <location>
        <begin position="307"/>
        <end position="362"/>
    </location>
</feature>
<reference evidence="2" key="1">
    <citation type="journal article" date="2020" name="J Insects Food Feed">
        <title>The yellow mealworm (Tenebrio molitor) genome: a resource for the emerging insects as food and feed industry.</title>
        <authorList>
            <person name="Eriksson T."/>
            <person name="Andere A."/>
            <person name="Kelstrup H."/>
            <person name="Emery V."/>
            <person name="Picard C."/>
        </authorList>
    </citation>
    <scope>NUCLEOTIDE SEQUENCE</scope>
    <source>
        <strain evidence="2">Stoneville</strain>
        <tissue evidence="2">Whole head</tissue>
    </source>
</reference>
<dbReference type="GO" id="GO:0008270">
    <property type="term" value="F:zinc ion binding"/>
    <property type="evidence" value="ECO:0007669"/>
    <property type="project" value="InterPro"/>
</dbReference>
<dbReference type="GO" id="GO:0003676">
    <property type="term" value="F:nucleic acid binding"/>
    <property type="evidence" value="ECO:0007669"/>
    <property type="project" value="InterPro"/>
</dbReference>
<dbReference type="InterPro" id="IPR036875">
    <property type="entry name" value="Znf_CCHC_sf"/>
</dbReference>
<feature type="region of interest" description="Disordered" evidence="1">
    <location>
        <begin position="769"/>
        <end position="815"/>
    </location>
</feature>
<feature type="region of interest" description="Disordered" evidence="1">
    <location>
        <begin position="956"/>
        <end position="975"/>
    </location>
</feature>
<proteinExistence type="predicted"/>
<name>A0A8J6HRK0_TENMO</name>
<dbReference type="AlphaFoldDB" id="A0A8J6HRK0"/>
<protein>
    <submittedName>
        <fullName evidence="2">Uncharacterized protein</fullName>
    </submittedName>
</protein>
<reference evidence="2" key="2">
    <citation type="submission" date="2021-08" db="EMBL/GenBank/DDBJ databases">
        <authorList>
            <person name="Eriksson T."/>
        </authorList>
    </citation>
    <scope>NUCLEOTIDE SEQUENCE</scope>
    <source>
        <strain evidence="2">Stoneville</strain>
        <tissue evidence="2">Whole head</tissue>
    </source>
</reference>
<feature type="compositionally biased region" description="Pro residues" evidence="1">
    <location>
        <begin position="516"/>
        <end position="528"/>
    </location>
</feature>
<feature type="compositionally biased region" description="Low complexity" evidence="1">
    <location>
        <begin position="888"/>
        <end position="897"/>
    </location>
</feature>
<feature type="region of interest" description="Disordered" evidence="1">
    <location>
        <begin position="888"/>
        <end position="949"/>
    </location>
</feature>
<feature type="region of interest" description="Disordered" evidence="1">
    <location>
        <begin position="143"/>
        <end position="183"/>
    </location>
</feature>